<name>A0AAV9ZU19_9AGAR</name>
<proteinExistence type="predicted"/>
<comment type="caution">
    <text evidence="1">The sequence shown here is derived from an EMBL/GenBank/DDBJ whole genome shotgun (WGS) entry which is preliminary data.</text>
</comment>
<gene>
    <name evidence="1" type="ORF">R3P38DRAFT_3289649</name>
</gene>
<organism evidence="1 2">
    <name type="scientific">Favolaschia claudopus</name>
    <dbReference type="NCBI Taxonomy" id="2862362"/>
    <lineage>
        <taxon>Eukaryota</taxon>
        <taxon>Fungi</taxon>
        <taxon>Dikarya</taxon>
        <taxon>Basidiomycota</taxon>
        <taxon>Agaricomycotina</taxon>
        <taxon>Agaricomycetes</taxon>
        <taxon>Agaricomycetidae</taxon>
        <taxon>Agaricales</taxon>
        <taxon>Marasmiineae</taxon>
        <taxon>Mycenaceae</taxon>
        <taxon>Favolaschia</taxon>
    </lineage>
</organism>
<evidence type="ECO:0000313" key="1">
    <source>
        <dbReference type="EMBL" id="KAK6992428.1"/>
    </source>
</evidence>
<dbReference type="Proteomes" id="UP001362999">
    <property type="component" value="Unassembled WGS sequence"/>
</dbReference>
<sequence>MNHVSPRGQKELNAKFIDSDFYHPSKAVLLLDAWTQLEVACASDLCTMQCLEQFGDPTLSSTLTYLQRKLVPGQCPKIRIEGTNGELSIGTNKTLLTLCRKLRVDFRRLDEISRRDKSAGNAFELLSLFRPEASVWMEDIFGPLILFEGPLCSQAPRRRSSKENYQIFSSGANACGSSSSSQSVCTDLEIGMVSLKLATHFKFFLSLLL</sequence>
<protein>
    <submittedName>
        <fullName evidence="1">Uncharacterized protein</fullName>
    </submittedName>
</protein>
<dbReference type="EMBL" id="JAWWNJ010000110">
    <property type="protein sequence ID" value="KAK6992428.1"/>
    <property type="molecule type" value="Genomic_DNA"/>
</dbReference>
<reference evidence="1 2" key="1">
    <citation type="journal article" date="2024" name="J Genomics">
        <title>Draft genome sequencing and assembly of Favolaschia claudopus CIRM-BRFM 2984 isolated from oak limbs.</title>
        <authorList>
            <person name="Navarro D."/>
            <person name="Drula E."/>
            <person name="Chaduli D."/>
            <person name="Cazenave R."/>
            <person name="Ahrendt S."/>
            <person name="Wang J."/>
            <person name="Lipzen A."/>
            <person name="Daum C."/>
            <person name="Barry K."/>
            <person name="Grigoriev I.V."/>
            <person name="Favel A."/>
            <person name="Rosso M.N."/>
            <person name="Martin F."/>
        </authorList>
    </citation>
    <scope>NUCLEOTIDE SEQUENCE [LARGE SCALE GENOMIC DNA]</scope>
    <source>
        <strain evidence="1 2">CIRM-BRFM 2984</strain>
    </source>
</reference>
<keyword evidence="2" id="KW-1185">Reference proteome</keyword>
<accession>A0AAV9ZU19</accession>
<evidence type="ECO:0000313" key="2">
    <source>
        <dbReference type="Proteomes" id="UP001362999"/>
    </source>
</evidence>
<dbReference type="AlphaFoldDB" id="A0AAV9ZU19"/>